<accession>A0AAV1ZQJ2</accession>
<organism evidence="1 2">
    <name type="scientific">Larinioides sclopetarius</name>
    <dbReference type="NCBI Taxonomy" id="280406"/>
    <lineage>
        <taxon>Eukaryota</taxon>
        <taxon>Metazoa</taxon>
        <taxon>Ecdysozoa</taxon>
        <taxon>Arthropoda</taxon>
        <taxon>Chelicerata</taxon>
        <taxon>Arachnida</taxon>
        <taxon>Araneae</taxon>
        <taxon>Araneomorphae</taxon>
        <taxon>Entelegynae</taxon>
        <taxon>Araneoidea</taxon>
        <taxon>Araneidae</taxon>
        <taxon>Larinioides</taxon>
    </lineage>
</organism>
<dbReference type="EMBL" id="CAXIEN010000071">
    <property type="protein sequence ID" value="CAL1273930.1"/>
    <property type="molecule type" value="Genomic_DNA"/>
</dbReference>
<reference evidence="1 2" key="1">
    <citation type="submission" date="2024-04" db="EMBL/GenBank/DDBJ databases">
        <authorList>
            <person name="Rising A."/>
            <person name="Reimegard J."/>
            <person name="Sonavane S."/>
            <person name="Akerstrom W."/>
            <person name="Nylinder S."/>
            <person name="Hedman E."/>
            <person name="Kallberg Y."/>
        </authorList>
    </citation>
    <scope>NUCLEOTIDE SEQUENCE [LARGE SCALE GENOMIC DNA]</scope>
</reference>
<dbReference type="Proteomes" id="UP001497382">
    <property type="component" value="Unassembled WGS sequence"/>
</dbReference>
<keyword evidence="2" id="KW-1185">Reference proteome</keyword>
<comment type="caution">
    <text evidence="1">The sequence shown here is derived from an EMBL/GenBank/DDBJ whole genome shotgun (WGS) entry which is preliminary data.</text>
</comment>
<name>A0AAV1ZQJ2_9ARAC</name>
<protein>
    <submittedName>
        <fullName evidence="1">Uncharacterized protein</fullName>
    </submittedName>
</protein>
<evidence type="ECO:0000313" key="2">
    <source>
        <dbReference type="Proteomes" id="UP001497382"/>
    </source>
</evidence>
<sequence>MFFAVRRPSNPCCTSSGGVRLLLVQTSIRVVSVCAVVQCLPVSLVNQSKGCQKSIASLPETHQWCKTEPSGTCTTSLMWVFYVERVTIYDYVYTVYREQS</sequence>
<proteinExistence type="predicted"/>
<evidence type="ECO:0000313" key="1">
    <source>
        <dbReference type="EMBL" id="CAL1273930.1"/>
    </source>
</evidence>
<gene>
    <name evidence="1" type="ORF">LARSCL_LOCUS7175</name>
</gene>
<dbReference type="AlphaFoldDB" id="A0AAV1ZQJ2"/>